<feature type="domain" description="CS" evidence="4">
    <location>
        <begin position="40"/>
        <end position="144"/>
    </location>
</feature>
<dbReference type="Pfam" id="PF00011">
    <property type="entry name" value="HSP20"/>
    <property type="match status" value="1"/>
</dbReference>
<dbReference type="SUPFAM" id="SSF49764">
    <property type="entry name" value="HSP20-like chaperones"/>
    <property type="match status" value="1"/>
</dbReference>
<evidence type="ECO:0000259" key="4">
    <source>
        <dbReference type="PROSITE" id="PS51203"/>
    </source>
</evidence>
<dbReference type="InterPro" id="IPR031107">
    <property type="entry name" value="Small_HSP"/>
</dbReference>
<name>A0A7V5UDX7_CALAY</name>
<dbReference type="EMBL" id="DROD01000068">
    <property type="protein sequence ID" value="HHJ51735.1"/>
    <property type="molecule type" value="Genomic_DNA"/>
</dbReference>
<proteinExistence type="inferred from homology"/>
<sequence>MTLIRYNPVRNLFDLRTSVDRLFDDFFGLERGTMREPSLAVVPAVDLEETDDAFKITAELPGMDKKDIHITFENNVLTISGEKKAEKEIKEENYHRLERSYGKFQRSFELPGYINREKIEADYKDGVLHITVPKSEEAKPKQIEVKVK</sequence>
<evidence type="ECO:0000256" key="1">
    <source>
        <dbReference type="PROSITE-ProRule" id="PRU00285"/>
    </source>
</evidence>
<gene>
    <name evidence="5" type="ORF">ENJ89_00950</name>
</gene>
<comment type="similarity">
    <text evidence="1 2">Belongs to the small heat shock protein (HSP20) family.</text>
</comment>
<dbReference type="PANTHER" id="PTHR11527">
    <property type="entry name" value="HEAT-SHOCK PROTEIN 20 FAMILY MEMBER"/>
    <property type="match status" value="1"/>
</dbReference>
<feature type="domain" description="SHSP" evidence="3">
    <location>
        <begin position="36"/>
        <end position="148"/>
    </location>
</feature>
<dbReference type="Gene3D" id="2.60.40.790">
    <property type="match status" value="1"/>
</dbReference>
<evidence type="ECO:0000313" key="5">
    <source>
        <dbReference type="EMBL" id="HHJ51735.1"/>
    </source>
</evidence>
<dbReference type="InterPro" id="IPR007052">
    <property type="entry name" value="CS_dom"/>
</dbReference>
<protein>
    <submittedName>
        <fullName evidence="5">Hsp20/alpha crystallin family protein</fullName>
    </submittedName>
</protein>
<comment type="caution">
    <text evidence="5">The sequence shown here is derived from an EMBL/GenBank/DDBJ whole genome shotgun (WGS) entry which is preliminary data.</text>
</comment>
<dbReference type="PROSITE" id="PS51203">
    <property type="entry name" value="CS"/>
    <property type="match status" value="1"/>
</dbReference>
<dbReference type="Proteomes" id="UP000886124">
    <property type="component" value="Unassembled WGS sequence"/>
</dbReference>
<dbReference type="CDD" id="cd06464">
    <property type="entry name" value="ACD_sHsps-like"/>
    <property type="match status" value="1"/>
</dbReference>
<dbReference type="InterPro" id="IPR008978">
    <property type="entry name" value="HSP20-like_chaperone"/>
</dbReference>
<reference evidence="5" key="1">
    <citation type="journal article" date="2020" name="mSystems">
        <title>Genome- and Community-Level Interaction Insights into Carbon Utilization and Element Cycling Functions of Hydrothermarchaeota in Hydrothermal Sediment.</title>
        <authorList>
            <person name="Zhou Z."/>
            <person name="Liu Y."/>
            <person name="Xu W."/>
            <person name="Pan J."/>
            <person name="Luo Z.H."/>
            <person name="Li M."/>
        </authorList>
    </citation>
    <scope>NUCLEOTIDE SEQUENCE [LARGE SCALE GENOMIC DNA]</scope>
    <source>
        <strain evidence="5">HyVt-527</strain>
    </source>
</reference>
<accession>A0A7V5UDX7</accession>
<dbReference type="AlphaFoldDB" id="A0A7V5UDX7"/>
<dbReference type="PROSITE" id="PS01031">
    <property type="entry name" value="SHSP"/>
    <property type="match status" value="1"/>
</dbReference>
<dbReference type="InterPro" id="IPR002068">
    <property type="entry name" value="A-crystallin/Hsp20_dom"/>
</dbReference>
<evidence type="ECO:0000259" key="3">
    <source>
        <dbReference type="PROSITE" id="PS01031"/>
    </source>
</evidence>
<evidence type="ECO:0000256" key="2">
    <source>
        <dbReference type="RuleBase" id="RU003616"/>
    </source>
</evidence>
<organism evidence="5">
    <name type="scientific">Caldithrix abyssi</name>
    <dbReference type="NCBI Taxonomy" id="187145"/>
    <lineage>
        <taxon>Bacteria</taxon>
        <taxon>Pseudomonadati</taxon>
        <taxon>Calditrichota</taxon>
        <taxon>Calditrichia</taxon>
        <taxon>Calditrichales</taxon>
        <taxon>Calditrichaceae</taxon>
        <taxon>Caldithrix</taxon>
    </lineage>
</organism>